<accession>A0A8S5PTE7</accession>
<proteinExistence type="predicted"/>
<sequence>MRNDSKARSGNAPGLGFLETGRGGAGESAFTIPAKHDKVKILCFQHEKQARLRGKPPGQRLNTTRQTSRGRKGCTYNGTERKDP</sequence>
<name>A0A8S5PTE7_9CAUD</name>
<evidence type="ECO:0000256" key="1">
    <source>
        <dbReference type="SAM" id="MobiDB-lite"/>
    </source>
</evidence>
<organism evidence="2">
    <name type="scientific">Siphoviridae sp. ct3es5</name>
    <dbReference type="NCBI Taxonomy" id="2825322"/>
    <lineage>
        <taxon>Viruses</taxon>
        <taxon>Duplodnaviria</taxon>
        <taxon>Heunggongvirae</taxon>
        <taxon>Uroviricota</taxon>
        <taxon>Caudoviricetes</taxon>
    </lineage>
</organism>
<protein>
    <submittedName>
        <fullName evidence="2">Uncharacterized protein</fullName>
    </submittedName>
</protein>
<feature type="region of interest" description="Disordered" evidence="1">
    <location>
        <begin position="1"/>
        <end position="29"/>
    </location>
</feature>
<evidence type="ECO:0000313" key="2">
    <source>
        <dbReference type="EMBL" id="DAE10358.1"/>
    </source>
</evidence>
<reference evidence="2" key="1">
    <citation type="journal article" date="2021" name="Proc. Natl. Acad. Sci. U.S.A.">
        <title>A Catalog of Tens of Thousands of Viruses from Human Metagenomes Reveals Hidden Associations with Chronic Diseases.</title>
        <authorList>
            <person name="Tisza M.J."/>
            <person name="Buck C.B."/>
        </authorList>
    </citation>
    <scope>NUCLEOTIDE SEQUENCE</scope>
    <source>
        <strain evidence="2">Ct3es5</strain>
    </source>
</reference>
<dbReference type="EMBL" id="BK015507">
    <property type="protein sequence ID" value="DAE10358.1"/>
    <property type="molecule type" value="Genomic_DNA"/>
</dbReference>
<feature type="region of interest" description="Disordered" evidence="1">
    <location>
        <begin position="49"/>
        <end position="84"/>
    </location>
</feature>